<feature type="short sequence motif" description="Cx2C motif 1" evidence="10">
    <location>
        <begin position="212"/>
        <end position="215"/>
    </location>
</feature>
<evidence type="ECO:0000256" key="4">
    <source>
        <dbReference type="ARBA" id="ARBA00022490"/>
    </source>
</evidence>
<comment type="similarity">
    <text evidence="2 10">Belongs to the anamorsin family.</text>
</comment>
<dbReference type="Pfam" id="PF20922">
    <property type="entry name" value="Anamorsin_N"/>
    <property type="match status" value="1"/>
</dbReference>
<comment type="subcellular location">
    <subcellularLocation>
        <location evidence="10">Cytoplasm</location>
    </subcellularLocation>
    <subcellularLocation>
        <location evidence="10">Mitochondrion intermembrane space</location>
    </subcellularLocation>
</comment>
<dbReference type="Gene3D" id="3.40.50.150">
    <property type="entry name" value="Vaccinia Virus protein VP39"/>
    <property type="match status" value="1"/>
</dbReference>
<comment type="cofactor">
    <cofactor evidence="1 10">
        <name>[4Fe-4S] cluster</name>
        <dbReference type="ChEBI" id="CHEBI:49883"/>
    </cofactor>
</comment>
<proteinExistence type="evidence at transcript level"/>
<protein>
    <recommendedName>
        <fullName evidence="10">Anamorsin homolog</fullName>
    </recommendedName>
    <alternativeName>
        <fullName evidence="10">Fe-S cluster assembly protein DRE2 homolog</fullName>
    </alternativeName>
</protein>
<comment type="function">
    <text evidence="10">Component of the cytosolic iron-sulfur (Fe-S) protein assembly (CIA) machinery. Required for the maturation of extramitochondrial Fe-S proteins. Part of an electron transfer chain functioning in an early step of cytosolic Fe-S biogenesis, facilitating the de novo assembly of a [4Fe-4S] cluster on the cytosolic Fe-S scaffold complex. Electrons are transferred from NADPH via a FAD- and FMN-containing diflavin oxidoreductase. Together with the diflavin oxidoreductase, also required for the assembly of the diferric tyrosyl radical cofactor of ribonucleotide reductase (RNR), probably by providing electrons for reduction during radical cofactor maturation in the catalytic small subunit.</text>
</comment>
<keyword evidence="3 10" id="KW-0004">4Fe-4S</keyword>
<dbReference type="InterPro" id="IPR049011">
    <property type="entry name" value="Anamorsin_N_metazoan"/>
</dbReference>
<feature type="short sequence motif" description="Cx2C motif 2" evidence="10">
    <location>
        <begin position="223"/>
        <end position="226"/>
    </location>
</feature>
<comment type="subunit">
    <text evidence="10">Monomer.</text>
</comment>
<dbReference type="InterPro" id="IPR007785">
    <property type="entry name" value="Anamorsin"/>
</dbReference>
<keyword evidence="9 10" id="KW-0496">Mitochondrion</keyword>
<feature type="domain" description="Anamorsin N-terminal" evidence="12">
    <location>
        <begin position="7"/>
        <end position="102"/>
    </location>
</feature>
<dbReference type="InterPro" id="IPR029063">
    <property type="entry name" value="SAM-dependent_MTases_sf"/>
</dbReference>
<comment type="caution">
    <text evidence="10">Lacks conserved residue(s) required for the propagation of feature annotation.</text>
</comment>
<dbReference type="PANTHER" id="PTHR13273">
    <property type="entry name" value="ANAMORSIN"/>
    <property type="match status" value="1"/>
</dbReference>
<evidence type="ECO:0000256" key="1">
    <source>
        <dbReference type="ARBA" id="ARBA00001966"/>
    </source>
</evidence>
<evidence type="ECO:0000256" key="6">
    <source>
        <dbReference type="ARBA" id="ARBA00022723"/>
    </source>
</evidence>
<feature type="binding site" evidence="10">
    <location>
        <position position="212"/>
    </location>
    <ligand>
        <name>[4Fe-4S] cluster</name>
        <dbReference type="ChEBI" id="CHEBI:49883"/>
    </ligand>
</feature>
<evidence type="ECO:0000259" key="12">
    <source>
        <dbReference type="Pfam" id="PF20922"/>
    </source>
</evidence>
<evidence type="ECO:0000256" key="2">
    <source>
        <dbReference type="ARBA" id="ARBA00008169"/>
    </source>
</evidence>
<feature type="binding site" evidence="10">
    <location>
        <position position="184"/>
    </location>
    <ligand>
        <name>[2Fe-2S] cluster</name>
        <dbReference type="ChEBI" id="CHEBI:190135"/>
    </ligand>
</feature>
<keyword evidence="5 10" id="KW-0001">2Fe-2S</keyword>
<evidence type="ECO:0000256" key="9">
    <source>
        <dbReference type="ARBA" id="ARBA00023128"/>
    </source>
</evidence>
<comment type="cofactor">
    <cofactor evidence="10">
        <name>[2Fe-2S] cluster</name>
        <dbReference type="ChEBI" id="CHEBI:190135"/>
    </cofactor>
</comment>
<keyword evidence="4 10" id="KW-0963">Cytoplasm</keyword>
<feature type="binding site" evidence="10">
    <location>
        <position position="215"/>
    </location>
    <ligand>
        <name>[4Fe-4S] cluster</name>
        <dbReference type="ChEBI" id="CHEBI:49883"/>
    </ligand>
</feature>
<organism evidence="13">
    <name type="scientific">Tabanus bromius</name>
    <name type="common">Band-eyed brown horse fly</name>
    <dbReference type="NCBI Taxonomy" id="304241"/>
    <lineage>
        <taxon>Eukaryota</taxon>
        <taxon>Metazoa</taxon>
        <taxon>Ecdysozoa</taxon>
        <taxon>Arthropoda</taxon>
        <taxon>Hexapoda</taxon>
        <taxon>Insecta</taxon>
        <taxon>Pterygota</taxon>
        <taxon>Neoptera</taxon>
        <taxon>Endopterygota</taxon>
        <taxon>Diptera</taxon>
        <taxon>Brachycera</taxon>
        <taxon>Tabanomorpha</taxon>
        <taxon>Tabanoidea</taxon>
        <taxon>Tabanidae</taxon>
        <taxon>Tabanus</taxon>
    </lineage>
</organism>
<feature type="binding site" evidence="10">
    <location>
        <position position="226"/>
    </location>
    <ligand>
        <name>[4Fe-4S] cluster</name>
        <dbReference type="ChEBI" id="CHEBI:49883"/>
    </ligand>
</feature>
<accession>A0A0K8TQ88</accession>
<feature type="binding site" evidence="10">
    <location>
        <position position="187"/>
    </location>
    <ligand>
        <name>[2Fe-2S] cluster</name>
        <dbReference type="ChEBI" id="CHEBI:190135"/>
    </ligand>
</feature>
<feature type="domain" description="Anamorsin C-terminal" evidence="11">
    <location>
        <begin position="202"/>
        <end position="242"/>
    </location>
</feature>
<reference evidence="13" key="1">
    <citation type="journal article" date="2015" name="Insect Biochem. Mol. Biol.">
        <title>An insight into the sialome of the horse fly, Tabanus bromius.</title>
        <authorList>
            <person name="Ribeiro J.M."/>
            <person name="Kazimirova M."/>
            <person name="Takac P."/>
            <person name="Andersen J.F."/>
            <person name="Francischetti I.M."/>
        </authorList>
    </citation>
    <scope>NUCLEOTIDE SEQUENCE</scope>
</reference>
<comment type="domain">
    <text evidence="10">The twin Cx2C motifs are involved in the recognition by the mitochondrial MIA40-ERV1 disulfide relay system. The formation of 2 disulfide bonds in the Cx2C motifs through dithiol/disulfide exchange reactions effectively traps the protein in the mitochondrial intermembrane space.</text>
</comment>
<evidence type="ECO:0000256" key="10">
    <source>
        <dbReference type="HAMAP-Rule" id="MF_03115"/>
    </source>
</evidence>
<comment type="domain">
    <text evidence="10">The C-terminal domain binds 2 Fe-S clusters but is otherwise mostly in an intrinsically disordered conformation.</text>
</comment>
<evidence type="ECO:0000256" key="3">
    <source>
        <dbReference type="ARBA" id="ARBA00022485"/>
    </source>
</evidence>
<dbReference type="PANTHER" id="PTHR13273:SF14">
    <property type="entry name" value="ANAMORSIN"/>
    <property type="match status" value="1"/>
</dbReference>
<dbReference type="AlphaFoldDB" id="A0A0K8TQ88"/>
<feature type="binding site" evidence="10">
    <location>
        <position position="223"/>
    </location>
    <ligand>
        <name>[4Fe-4S] cluster</name>
        <dbReference type="ChEBI" id="CHEBI:49883"/>
    </ligand>
</feature>
<evidence type="ECO:0000256" key="5">
    <source>
        <dbReference type="ARBA" id="ARBA00022714"/>
    </source>
</evidence>
<evidence type="ECO:0000256" key="7">
    <source>
        <dbReference type="ARBA" id="ARBA00023004"/>
    </source>
</evidence>
<dbReference type="InterPro" id="IPR046408">
    <property type="entry name" value="CIAPIN1"/>
</dbReference>
<dbReference type="GO" id="GO:0051539">
    <property type="term" value="F:4 iron, 4 sulfur cluster binding"/>
    <property type="evidence" value="ECO:0007669"/>
    <property type="project" value="UniProtKB-KW"/>
</dbReference>
<keyword evidence="7 10" id="KW-0408">Iron</keyword>
<evidence type="ECO:0000256" key="8">
    <source>
        <dbReference type="ARBA" id="ARBA00023014"/>
    </source>
</evidence>
<comment type="domain">
    <text evidence="10">The N-terminal domain has structural similarity with S-adenosyl-L-methionine-dependent methyltransferases, but does not bind S-adenosyl-L-methionine. It is required for correct assembly of the 2 Fe-S clusters.</text>
</comment>
<keyword evidence="6 10" id="KW-0479">Metal-binding</keyword>
<dbReference type="GO" id="GO:0046872">
    <property type="term" value="F:metal ion binding"/>
    <property type="evidence" value="ECO:0007669"/>
    <property type="project" value="UniProtKB-KW"/>
</dbReference>
<keyword evidence="8 10" id="KW-0411">Iron-sulfur</keyword>
<sequence>MDKIKEGDRALYIWESADPNGVERDVNQIKSILNVAVSVENVERLHLGVHEDSTYDVVVFTASTCESKFLSAVLKLLKPKGLLIFKNQSKTDNALLQMKLCGFLSCRQEGDFFLGEKPNYEVGSSLKLPFAIKEQKQKVAAVWKICDENDDVIEADELLGEEDSIKPSAGSLKVCSTTGKRKACKNCSCGLAEELKEESDANNVIPATKSSCGNCYLGDAFRCASCPYLGMPAFKLGEKVEIPTNLLKADL</sequence>
<dbReference type="HAMAP" id="MF_03115">
    <property type="entry name" value="Anamorsin"/>
    <property type="match status" value="1"/>
</dbReference>
<feature type="binding site" evidence="10">
    <location>
        <position position="175"/>
    </location>
    <ligand>
        <name>[2Fe-2S] cluster</name>
        <dbReference type="ChEBI" id="CHEBI:190135"/>
    </ligand>
</feature>
<feature type="binding site" evidence="10">
    <location>
        <position position="189"/>
    </location>
    <ligand>
        <name>[2Fe-2S] cluster</name>
        <dbReference type="ChEBI" id="CHEBI:190135"/>
    </ligand>
</feature>
<feature type="region of interest" description="Fe-S binding site B" evidence="10">
    <location>
        <begin position="212"/>
        <end position="226"/>
    </location>
</feature>
<dbReference type="Pfam" id="PF05093">
    <property type="entry name" value="CIAPIN1"/>
    <property type="match status" value="1"/>
</dbReference>
<dbReference type="GO" id="GO:0005758">
    <property type="term" value="C:mitochondrial intermembrane space"/>
    <property type="evidence" value="ECO:0007669"/>
    <property type="project" value="UniProtKB-SubCell"/>
</dbReference>
<dbReference type="SUPFAM" id="SSF53335">
    <property type="entry name" value="S-adenosyl-L-methionine-dependent methyltransferases"/>
    <property type="match status" value="1"/>
</dbReference>
<evidence type="ECO:0000259" key="11">
    <source>
        <dbReference type="Pfam" id="PF05093"/>
    </source>
</evidence>
<name>A0A0K8TQ88_TABBR</name>
<dbReference type="GO" id="GO:0009055">
    <property type="term" value="F:electron transfer activity"/>
    <property type="evidence" value="ECO:0007669"/>
    <property type="project" value="UniProtKB-UniRule"/>
</dbReference>
<dbReference type="EMBL" id="GDAI01001074">
    <property type="protein sequence ID" value="JAI16529.1"/>
    <property type="molecule type" value="mRNA"/>
</dbReference>
<dbReference type="GO" id="GO:0051537">
    <property type="term" value="F:2 iron, 2 sulfur cluster binding"/>
    <property type="evidence" value="ECO:0007669"/>
    <property type="project" value="UniProtKB-UniRule"/>
</dbReference>
<evidence type="ECO:0000313" key="13">
    <source>
        <dbReference type="EMBL" id="JAI16529.1"/>
    </source>
</evidence>
<dbReference type="GO" id="GO:0016226">
    <property type="term" value="P:iron-sulfur cluster assembly"/>
    <property type="evidence" value="ECO:0007669"/>
    <property type="project" value="UniProtKB-UniRule"/>
</dbReference>